<feature type="region of interest" description="Disordered" evidence="1">
    <location>
        <begin position="62"/>
        <end position="107"/>
    </location>
</feature>
<proteinExistence type="predicted"/>
<dbReference type="GeneID" id="20350950"/>
<reference evidence="3" key="4">
    <citation type="journal article" date="2015" name="G3 (Bethesda)">
        <title>Genome sequences of three phytopathogenic species of the Magnaporthaceae family of fungi.</title>
        <authorList>
            <person name="Okagaki L.H."/>
            <person name="Nunes C.C."/>
            <person name="Sailsbery J."/>
            <person name="Clay B."/>
            <person name="Brown D."/>
            <person name="John T."/>
            <person name="Oh Y."/>
            <person name="Young N."/>
            <person name="Fitzgerald M."/>
            <person name="Haas B.J."/>
            <person name="Zeng Q."/>
            <person name="Young S."/>
            <person name="Adiconis X."/>
            <person name="Fan L."/>
            <person name="Levin J.Z."/>
            <person name="Mitchell T.K."/>
            <person name="Okubara P.A."/>
            <person name="Farman M.L."/>
            <person name="Kohn L.M."/>
            <person name="Birren B."/>
            <person name="Ma L.-J."/>
            <person name="Dean R.A."/>
        </authorList>
    </citation>
    <scope>NUCLEOTIDE SEQUENCE</scope>
    <source>
        <strain evidence="3">R3-111a-1</strain>
    </source>
</reference>
<evidence type="ECO:0000313" key="4">
    <source>
        <dbReference type="Proteomes" id="UP000006039"/>
    </source>
</evidence>
<dbReference type="VEuPathDB" id="FungiDB:GGTG_10492"/>
<evidence type="ECO:0000256" key="1">
    <source>
        <dbReference type="SAM" id="MobiDB-lite"/>
    </source>
</evidence>
<reference evidence="2" key="3">
    <citation type="submission" date="2010-09" db="EMBL/GenBank/DDBJ databases">
        <title>Annotation of Gaeumannomyces graminis var. tritici R3-111a-1.</title>
        <authorList>
            <consortium name="The Broad Institute Genome Sequencing Platform"/>
            <person name="Ma L.-J."/>
            <person name="Dead R."/>
            <person name="Young S.K."/>
            <person name="Zeng Q."/>
            <person name="Gargeya S."/>
            <person name="Fitzgerald M."/>
            <person name="Haas B."/>
            <person name="Abouelleil A."/>
            <person name="Alvarado L."/>
            <person name="Arachchi H.M."/>
            <person name="Berlin A."/>
            <person name="Brown A."/>
            <person name="Chapman S.B."/>
            <person name="Chen Z."/>
            <person name="Dunbar C."/>
            <person name="Freedman E."/>
            <person name="Gearin G."/>
            <person name="Gellesch M."/>
            <person name="Goldberg J."/>
            <person name="Griggs A."/>
            <person name="Gujja S."/>
            <person name="Heiman D."/>
            <person name="Howarth C."/>
            <person name="Larson L."/>
            <person name="Lui A."/>
            <person name="MacDonald P.J.P."/>
            <person name="Mehta T."/>
            <person name="Montmayeur A."/>
            <person name="Murphy C."/>
            <person name="Neiman D."/>
            <person name="Pearson M."/>
            <person name="Priest M."/>
            <person name="Roberts A."/>
            <person name="Saif S."/>
            <person name="Shea T."/>
            <person name="Shenoy N."/>
            <person name="Sisk P."/>
            <person name="Stolte C."/>
            <person name="Sykes S."/>
            <person name="Yandava C."/>
            <person name="Wortman J."/>
            <person name="Nusbaum C."/>
            <person name="Birren B."/>
        </authorList>
    </citation>
    <scope>NUCLEOTIDE SEQUENCE</scope>
    <source>
        <strain evidence="2">R3-111a-1</strain>
    </source>
</reference>
<dbReference type="Proteomes" id="UP000006039">
    <property type="component" value="Unassembled WGS sequence"/>
</dbReference>
<evidence type="ECO:0000313" key="3">
    <source>
        <dbReference type="EnsemblFungi" id="EJT71232"/>
    </source>
</evidence>
<gene>
    <name evidence="3" type="primary">20350950</name>
    <name evidence="2" type="ORF">GGTG_10492</name>
</gene>
<dbReference type="EMBL" id="GL385400">
    <property type="protein sequence ID" value="EJT71232.1"/>
    <property type="molecule type" value="Genomic_DNA"/>
</dbReference>
<dbReference type="RefSeq" id="XP_009226629.1">
    <property type="nucleotide sequence ID" value="XM_009228365.1"/>
</dbReference>
<name>J3PAG6_GAET3</name>
<dbReference type="HOGENOM" id="CLU_1865238_0_0_1"/>
<dbReference type="EnsemblFungi" id="EJT71232">
    <property type="protein sequence ID" value="EJT71232"/>
    <property type="gene ID" value="GGTG_10492"/>
</dbReference>
<keyword evidence="4" id="KW-1185">Reference proteome</keyword>
<reference evidence="2" key="2">
    <citation type="submission" date="2010-07" db="EMBL/GenBank/DDBJ databases">
        <authorList>
            <consortium name="The Broad Institute Genome Sequencing Platform"/>
            <consortium name="Broad Institute Genome Sequencing Center for Infectious Disease"/>
            <person name="Ma L.-J."/>
            <person name="Dead R."/>
            <person name="Young S."/>
            <person name="Zeng Q."/>
            <person name="Koehrsen M."/>
            <person name="Alvarado L."/>
            <person name="Berlin A."/>
            <person name="Chapman S.B."/>
            <person name="Chen Z."/>
            <person name="Freedman E."/>
            <person name="Gellesch M."/>
            <person name="Goldberg J."/>
            <person name="Griggs A."/>
            <person name="Gujja S."/>
            <person name="Heilman E.R."/>
            <person name="Heiman D."/>
            <person name="Hepburn T."/>
            <person name="Howarth C."/>
            <person name="Jen D."/>
            <person name="Larson L."/>
            <person name="Mehta T."/>
            <person name="Neiman D."/>
            <person name="Pearson M."/>
            <person name="Roberts A."/>
            <person name="Saif S."/>
            <person name="Shea T."/>
            <person name="Shenoy N."/>
            <person name="Sisk P."/>
            <person name="Stolte C."/>
            <person name="Sykes S."/>
            <person name="Walk T."/>
            <person name="White J."/>
            <person name="Yandava C."/>
            <person name="Haas B."/>
            <person name="Nusbaum C."/>
            <person name="Birren B."/>
        </authorList>
    </citation>
    <scope>NUCLEOTIDE SEQUENCE</scope>
    <source>
        <strain evidence="2">R3-111a-1</strain>
    </source>
</reference>
<accession>J3PAG6</accession>
<dbReference type="AlphaFoldDB" id="J3PAG6"/>
<reference evidence="4" key="1">
    <citation type="submission" date="2010-07" db="EMBL/GenBank/DDBJ databases">
        <title>The genome sequence of Gaeumannomyces graminis var. tritici strain R3-111a-1.</title>
        <authorList>
            <consortium name="The Broad Institute Genome Sequencing Platform"/>
            <person name="Ma L.-J."/>
            <person name="Dead R."/>
            <person name="Young S."/>
            <person name="Zeng Q."/>
            <person name="Koehrsen M."/>
            <person name="Alvarado L."/>
            <person name="Berlin A."/>
            <person name="Chapman S.B."/>
            <person name="Chen Z."/>
            <person name="Freedman E."/>
            <person name="Gellesch M."/>
            <person name="Goldberg J."/>
            <person name="Griggs A."/>
            <person name="Gujja S."/>
            <person name="Heilman E.R."/>
            <person name="Heiman D."/>
            <person name="Hepburn T."/>
            <person name="Howarth C."/>
            <person name="Jen D."/>
            <person name="Larson L."/>
            <person name="Mehta T."/>
            <person name="Neiman D."/>
            <person name="Pearson M."/>
            <person name="Roberts A."/>
            <person name="Saif S."/>
            <person name="Shea T."/>
            <person name="Shenoy N."/>
            <person name="Sisk P."/>
            <person name="Stolte C."/>
            <person name="Sykes S."/>
            <person name="Walk T."/>
            <person name="White J."/>
            <person name="Yandava C."/>
            <person name="Haas B."/>
            <person name="Nusbaum C."/>
            <person name="Birren B."/>
        </authorList>
    </citation>
    <scope>NUCLEOTIDE SEQUENCE [LARGE SCALE GENOMIC DNA]</scope>
    <source>
        <strain evidence="4">R3-111a-1</strain>
    </source>
</reference>
<reference evidence="3" key="5">
    <citation type="submission" date="2018-04" db="UniProtKB">
        <authorList>
            <consortium name="EnsemblFungi"/>
        </authorList>
    </citation>
    <scope>IDENTIFICATION</scope>
    <source>
        <strain evidence="3">R3-111a-1</strain>
    </source>
</reference>
<protein>
    <submittedName>
        <fullName evidence="2 3">Uncharacterized protein</fullName>
    </submittedName>
</protein>
<sequence>MSWNEGFVVLFCPDISTDICPYLSSQLIFAQQTGRHLRCMRPAMSSAREAFVCHRRASVDSESWAVPPPPETTARDHRQRGSSRCHFTPSPAASSPPARPVARFGPSRRQGTIAIGTIAIITVGLSYSGELASPKAP</sequence>
<evidence type="ECO:0000313" key="2">
    <source>
        <dbReference type="EMBL" id="EJT71232.1"/>
    </source>
</evidence>
<organism evidence="2">
    <name type="scientific">Gaeumannomyces tritici (strain R3-111a-1)</name>
    <name type="common">Wheat and barley take-all root rot fungus</name>
    <name type="synonym">Gaeumannomyces graminis var. tritici</name>
    <dbReference type="NCBI Taxonomy" id="644352"/>
    <lineage>
        <taxon>Eukaryota</taxon>
        <taxon>Fungi</taxon>
        <taxon>Dikarya</taxon>
        <taxon>Ascomycota</taxon>
        <taxon>Pezizomycotina</taxon>
        <taxon>Sordariomycetes</taxon>
        <taxon>Sordariomycetidae</taxon>
        <taxon>Magnaporthales</taxon>
        <taxon>Magnaporthaceae</taxon>
        <taxon>Gaeumannomyces</taxon>
    </lineage>
</organism>